<dbReference type="Proteomes" id="UP000548304">
    <property type="component" value="Unassembled WGS sequence"/>
</dbReference>
<comment type="caution">
    <text evidence="2">The sequence shown here is derived from an EMBL/GenBank/DDBJ whole genome shotgun (WGS) entry which is preliminary data.</text>
</comment>
<feature type="compositionally biased region" description="Basic and acidic residues" evidence="1">
    <location>
        <begin position="107"/>
        <end position="120"/>
    </location>
</feature>
<evidence type="ECO:0000313" key="3">
    <source>
        <dbReference type="Proteomes" id="UP000548304"/>
    </source>
</evidence>
<accession>A0A852YSF9</accession>
<evidence type="ECO:0000256" key="1">
    <source>
        <dbReference type="SAM" id="MobiDB-lite"/>
    </source>
</evidence>
<reference evidence="2 3" key="1">
    <citation type="submission" date="2020-07" db="EMBL/GenBank/DDBJ databases">
        <title>Genomic Encyclopedia of Type Strains, Phase III (KMG-III): the genomes of soil and plant-associated and newly described type strains.</title>
        <authorList>
            <person name="Whitman W."/>
        </authorList>
    </citation>
    <scope>NUCLEOTIDE SEQUENCE [LARGE SCALE GENOMIC DNA]</scope>
    <source>
        <strain evidence="2 3">CECT 8576</strain>
    </source>
</reference>
<proteinExistence type="predicted"/>
<name>A0A852YSF9_9ACTN</name>
<protein>
    <recommendedName>
        <fullName evidence="4">Asp23 family, cell envelope-related function</fullName>
    </recommendedName>
</protein>
<dbReference type="RefSeq" id="WP_179533470.1">
    <property type="nucleotide sequence ID" value="NZ_JACBYW010000001.1"/>
</dbReference>
<organism evidence="2 3">
    <name type="scientific">Actinopolyspora biskrensis</name>
    <dbReference type="NCBI Taxonomy" id="1470178"/>
    <lineage>
        <taxon>Bacteria</taxon>
        <taxon>Bacillati</taxon>
        <taxon>Actinomycetota</taxon>
        <taxon>Actinomycetes</taxon>
        <taxon>Actinopolysporales</taxon>
        <taxon>Actinopolysporaceae</taxon>
        <taxon>Actinopolyspora</taxon>
    </lineage>
</organism>
<evidence type="ECO:0008006" key="4">
    <source>
        <dbReference type="Google" id="ProtNLM"/>
    </source>
</evidence>
<evidence type="ECO:0000313" key="2">
    <source>
        <dbReference type="EMBL" id="NYH76828.1"/>
    </source>
</evidence>
<sequence length="120" mass="12874">MNSGNAEEHRGSHAERMAEAVLGHPCVVRLDGGEHGTVATYLPGRRVTGVRVDPDGVETAEVCVVLRLLRPVPETVDEIRTRLRDVVGDSAVDVTVADVLAPEESEESPRAAGDRGERPE</sequence>
<feature type="region of interest" description="Disordered" evidence="1">
    <location>
        <begin position="99"/>
        <end position="120"/>
    </location>
</feature>
<dbReference type="AlphaFoldDB" id="A0A852YSF9"/>
<keyword evidence="3" id="KW-1185">Reference proteome</keyword>
<dbReference type="EMBL" id="JACBYW010000001">
    <property type="protein sequence ID" value="NYH76828.1"/>
    <property type="molecule type" value="Genomic_DNA"/>
</dbReference>
<gene>
    <name evidence="2" type="ORF">FHR84_000142</name>
</gene>